<feature type="domain" description="GFO/IDH/MocA-like oxidoreductase" evidence="4">
    <location>
        <begin position="133"/>
        <end position="252"/>
    </location>
</feature>
<dbReference type="InterPro" id="IPR036291">
    <property type="entry name" value="NAD(P)-bd_dom_sf"/>
</dbReference>
<dbReference type="NCBIfam" id="TIGR04380">
    <property type="entry name" value="myo_inos_iolG"/>
    <property type="match status" value="1"/>
</dbReference>
<dbReference type="GO" id="GO:0005737">
    <property type="term" value="C:cytoplasm"/>
    <property type="evidence" value="ECO:0007669"/>
    <property type="project" value="TreeGrafter"/>
</dbReference>
<dbReference type="GO" id="GO:0050112">
    <property type="term" value="F:inositol 2-dehydrogenase (NAD+) activity"/>
    <property type="evidence" value="ECO:0007669"/>
    <property type="project" value="UniProtKB-EC"/>
</dbReference>
<dbReference type="SUPFAM" id="SSF55347">
    <property type="entry name" value="Glyceraldehyde-3-phosphate dehydrogenase-like, C-terminal domain"/>
    <property type="match status" value="1"/>
</dbReference>
<dbReference type="Gene3D" id="3.30.360.10">
    <property type="entry name" value="Dihydrodipicolinate Reductase, domain 2"/>
    <property type="match status" value="1"/>
</dbReference>
<accession>A0A1S7SAC2</accession>
<evidence type="ECO:0000313" key="6">
    <source>
        <dbReference type="Proteomes" id="UP000191897"/>
    </source>
</evidence>
<dbReference type="InterPro" id="IPR000683">
    <property type="entry name" value="Gfo/Idh/MocA-like_OxRdtase_N"/>
</dbReference>
<evidence type="ECO:0000259" key="4">
    <source>
        <dbReference type="Pfam" id="PF22725"/>
    </source>
</evidence>
<dbReference type="EMBL" id="FBWC01000035">
    <property type="protein sequence ID" value="CUX65253.1"/>
    <property type="molecule type" value="Genomic_DNA"/>
</dbReference>
<dbReference type="GO" id="GO:0000166">
    <property type="term" value="F:nucleotide binding"/>
    <property type="evidence" value="ECO:0007669"/>
    <property type="project" value="InterPro"/>
</dbReference>
<dbReference type="Proteomes" id="UP000191897">
    <property type="component" value="Unassembled WGS sequence"/>
</dbReference>
<reference evidence="5 6" key="1">
    <citation type="submission" date="2016-01" db="EMBL/GenBank/DDBJ databases">
        <authorList>
            <person name="Oliw E.H."/>
        </authorList>
    </citation>
    <scope>NUCLEOTIDE SEQUENCE [LARGE SCALE GENOMIC DNA]</scope>
    <source>
        <strain evidence="5 6">Kerr 14</strain>
    </source>
</reference>
<dbReference type="GO" id="GO:0006740">
    <property type="term" value="P:NADPH regeneration"/>
    <property type="evidence" value="ECO:0007669"/>
    <property type="project" value="TreeGrafter"/>
</dbReference>
<dbReference type="InterPro" id="IPR030827">
    <property type="entry name" value="Myo_inos_IolG"/>
</dbReference>
<evidence type="ECO:0000313" key="5">
    <source>
        <dbReference type="EMBL" id="CUX65253.1"/>
    </source>
</evidence>
<gene>
    <name evidence="5" type="primary">idhA</name>
    <name evidence="5" type="ORF">AGR4C_pa40034</name>
</gene>
<comment type="similarity">
    <text evidence="1">Belongs to the Gfo/Idh/MocA family.</text>
</comment>
<evidence type="ECO:0000259" key="3">
    <source>
        <dbReference type="Pfam" id="PF01408"/>
    </source>
</evidence>
<organism evidence="5 6">
    <name type="scientific">Agrobacterium tumefaciens str. Kerr 14</name>
    <dbReference type="NCBI Taxonomy" id="1183424"/>
    <lineage>
        <taxon>Bacteria</taxon>
        <taxon>Pseudomonadati</taxon>
        <taxon>Pseudomonadota</taxon>
        <taxon>Alphaproteobacteria</taxon>
        <taxon>Hyphomicrobiales</taxon>
        <taxon>Rhizobiaceae</taxon>
        <taxon>Rhizobium/Agrobacterium group</taxon>
        <taxon>Agrobacterium</taxon>
        <taxon>Agrobacterium tumefaciens complex</taxon>
    </lineage>
</organism>
<dbReference type="RefSeq" id="WP_080867518.1">
    <property type="nucleotide sequence ID" value="NZ_LT009732.1"/>
</dbReference>
<name>A0A1S7SAC2_AGRTU</name>
<dbReference type="Pfam" id="PF22725">
    <property type="entry name" value="GFO_IDH_MocA_C3"/>
    <property type="match status" value="1"/>
</dbReference>
<evidence type="ECO:0000256" key="1">
    <source>
        <dbReference type="ARBA" id="ARBA00010928"/>
    </source>
</evidence>
<dbReference type="SUPFAM" id="SSF51735">
    <property type="entry name" value="NAD(P)-binding Rossmann-fold domains"/>
    <property type="match status" value="1"/>
</dbReference>
<evidence type="ECO:0000256" key="2">
    <source>
        <dbReference type="ARBA" id="ARBA00023002"/>
    </source>
</evidence>
<feature type="domain" description="Gfo/Idh/MocA-like oxidoreductase N-terminal" evidence="3">
    <location>
        <begin position="7"/>
        <end position="124"/>
    </location>
</feature>
<dbReference type="PANTHER" id="PTHR42840">
    <property type="entry name" value="NAD(P)-BINDING ROSSMANN-FOLD SUPERFAMILY PROTEIN-RELATED"/>
    <property type="match status" value="1"/>
</dbReference>
<dbReference type="Gene3D" id="3.40.50.720">
    <property type="entry name" value="NAD(P)-binding Rossmann-like Domain"/>
    <property type="match status" value="1"/>
</dbReference>
<dbReference type="EC" id="1.1.1.18" evidence="5"/>
<keyword evidence="2 5" id="KW-0560">Oxidoreductase</keyword>
<proteinExistence type="inferred from homology"/>
<dbReference type="AlphaFoldDB" id="A0A1S7SAC2"/>
<dbReference type="PANTHER" id="PTHR42840:SF3">
    <property type="entry name" value="BINDING ROSSMANN FOLD OXIDOREDUCTASE, PUTATIVE (AFU_ORTHOLOGUE AFUA_2G10240)-RELATED"/>
    <property type="match status" value="1"/>
</dbReference>
<sequence>MAEQKPLRIALFGAGRMGQIHATTIASHPRAQLIAVVDPNVNAARELATRHGCNVLDDDSVFRDKTIDAVVIASAASAHPEQIKSAALAGKAIFCEKPLARDLESVRQIVDTVEEHQVVFLLGFNRRFDRHFQDLKAKLGPDGVGSPEIVILTSRDPRPPPGDYVRAAGGIIRETTIHDIDMARYLTGEDPAFVFGMAASRTEQALEDGAFDDTVVVTMRMPSGCLVTINNSWRASYGYDQRAEVHARHGMMRLDNVLPTTVSFSGEIGTVTDKPEPFFMERYMEAYRREMESFISAAGSGSQLVPTARDGLKALEIAEAVERSIAQNKVISL</sequence>
<dbReference type="InterPro" id="IPR055170">
    <property type="entry name" value="GFO_IDH_MocA-like_dom"/>
</dbReference>
<dbReference type="Pfam" id="PF01408">
    <property type="entry name" value="GFO_IDH_MocA"/>
    <property type="match status" value="1"/>
</dbReference>
<protein>
    <submittedName>
        <fullName evidence="5">Inositol 2-dehydrogenase</fullName>
        <ecNumber evidence="5">1.1.1.18</ecNumber>
    </submittedName>
</protein>